<dbReference type="Proteomes" id="UP001064048">
    <property type="component" value="Chromosome 14"/>
</dbReference>
<evidence type="ECO:0000313" key="1">
    <source>
        <dbReference type="EMBL" id="KAI8419673.1"/>
    </source>
</evidence>
<keyword evidence="2" id="KW-1185">Reference proteome</keyword>
<accession>A0ACC0J5W3</accession>
<sequence>MDEDEDAQTEQQLVLQEKARKEEELKVLEELLAEGYESPVHPRFTLARTPPSSFGPTPSSSLAPGDGGSQSAKRNLTSPEEVQDAVRRRVEARRRGNIAPPIGGILTQDRQAPPQGVTDEGSSADQSITRALLLPGLAVPALLRGGIVTLMLLQVLLLPSSQCLPFKRGNRNIEEHVADAKSSVKTPLPSLLKPLPKIDKVLQLTPVGCHFDENQIVTLNAENVQQVSRIARRAASRGRGLKRVASVCGAWRVACGVWRVASGVWRACRASDRLAPRALLALLLLVAGAAGAPRDDDGAGGAASGAGEGELESELEDEVDEAPFAVVVEHAGAGAAARAGVAAHGAELGHVRARRGRGRGRGGGGGGSRGVRRSVTRAGCAQVVVEHAGGWRCGGALVSLRTALSSPRARAGGGGAGPGAGGGGGRGCAERDAGWLCAGGGGGRAGGWRCGGALVSLRTALSSATWWWSTRALALRRRAGVAAHCAELGTCARAGGGRGAGAGGGGRPRVRRSVTRAGCAQVVWSTRAAGAAAARWCRCARRWLGTCRAAGAGPGRGRGGGAAAGWWWSTRAAGAAAGAVVSLRTALSSATCARGPGRGGAGGGGRGGRGVRAERDAGWLCAGGGGARGRLALRRRAGVAAHGAELGHVRARAGGAAGAGAVGALGGATPTADAARRVARVAFATDMEMQDSGSEALWREEGPWLGAALDLALLELEAPFGAAARAQPILMAAADDECAPPAGAAAPATWCARRPRRPSAPPCAWRCPRPRRPPSAPRARRTGAPSPTGCCASPARTSAR</sequence>
<organism evidence="1 2">
    <name type="scientific">Choristoneura fumiferana</name>
    <name type="common">Spruce budworm moth</name>
    <name type="synonym">Archips fumiferana</name>
    <dbReference type="NCBI Taxonomy" id="7141"/>
    <lineage>
        <taxon>Eukaryota</taxon>
        <taxon>Metazoa</taxon>
        <taxon>Ecdysozoa</taxon>
        <taxon>Arthropoda</taxon>
        <taxon>Hexapoda</taxon>
        <taxon>Insecta</taxon>
        <taxon>Pterygota</taxon>
        <taxon>Neoptera</taxon>
        <taxon>Endopterygota</taxon>
        <taxon>Lepidoptera</taxon>
        <taxon>Glossata</taxon>
        <taxon>Ditrysia</taxon>
        <taxon>Tortricoidea</taxon>
        <taxon>Tortricidae</taxon>
        <taxon>Tortricinae</taxon>
        <taxon>Choristoneura</taxon>
    </lineage>
</organism>
<name>A0ACC0J5W3_CHOFU</name>
<protein>
    <submittedName>
        <fullName evidence="1">Uncharacterized protein</fullName>
    </submittedName>
</protein>
<gene>
    <name evidence="1" type="ORF">MSG28_008366</name>
</gene>
<comment type="caution">
    <text evidence="1">The sequence shown here is derived from an EMBL/GenBank/DDBJ whole genome shotgun (WGS) entry which is preliminary data.</text>
</comment>
<evidence type="ECO:0000313" key="2">
    <source>
        <dbReference type="Proteomes" id="UP001064048"/>
    </source>
</evidence>
<reference evidence="1 2" key="1">
    <citation type="journal article" date="2022" name="Genome Biol. Evol.">
        <title>The Spruce Budworm Genome: Reconstructing the Evolutionary History of Antifreeze Proteins.</title>
        <authorList>
            <person name="Beliveau C."/>
            <person name="Gagne P."/>
            <person name="Picq S."/>
            <person name="Vernygora O."/>
            <person name="Keeling C.I."/>
            <person name="Pinkney K."/>
            <person name="Doucet D."/>
            <person name="Wen F."/>
            <person name="Johnston J.S."/>
            <person name="Maaroufi H."/>
            <person name="Boyle B."/>
            <person name="Laroche J."/>
            <person name="Dewar K."/>
            <person name="Juretic N."/>
            <person name="Blackburn G."/>
            <person name="Nisole A."/>
            <person name="Brunet B."/>
            <person name="Brandao M."/>
            <person name="Lumley L."/>
            <person name="Duan J."/>
            <person name="Quan G."/>
            <person name="Lucarotti C.J."/>
            <person name="Roe A.D."/>
            <person name="Sperling F.A.H."/>
            <person name="Levesque R.C."/>
            <person name="Cusson M."/>
        </authorList>
    </citation>
    <scope>NUCLEOTIDE SEQUENCE [LARGE SCALE GENOMIC DNA]</scope>
    <source>
        <strain evidence="1">Glfc:IPQL:Cfum</strain>
    </source>
</reference>
<dbReference type="EMBL" id="CM046114">
    <property type="protein sequence ID" value="KAI8419673.1"/>
    <property type="molecule type" value="Genomic_DNA"/>
</dbReference>
<proteinExistence type="predicted"/>